<dbReference type="Pfam" id="PF06233">
    <property type="entry name" value="Usg"/>
    <property type="match status" value="1"/>
</dbReference>
<feature type="region of interest" description="Disordered" evidence="1">
    <location>
        <begin position="1"/>
        <end position="22"/>
    </location>
</feature>
<evidence type="ECO:0000313" key="2">
    <source>
        <dbReference type="EMBL" id="APH55506.1"/>
    </source>
</evidence>
<evidence type="ECO:0000313" key="3">
    <source>
        <dbReference type="Proteomes" id="UP000182373"/>
    </source>
</evidence>
<proteinExistence type="predicted"/>
<protein>
    <submittedName>
        <fullName evidence="2">Usg protein</fullName>
    </submittedName>
</protein>
<sequence length="117" mass="13065">MKSPQPQCHVSETGCGQTGAGPDFLPSGGTLMNLGRQLQDYRLTTAEILYHLPDHPALLQSYIWQELDIAPRFPELHKFLDFWSRELEGRLHSVRVTAAGLITPGEIRHPALVATLH</sequence>
<evidence type="ECO:0000256" key="1">
    <source>
        <dbReference type="SAM" id="MobiDB-lite"/>
    </source>
</evidence>
<dbReference type="Proteomes" id="UP000182373">
    <property type="component" value="Chromosome"/>
</dbReference>
<dbReference type="AlphaFoldDB" id="A0AAC9P9D8"/>
<reference evidence="3" key="1">
    <citation type="submission" date="2016-11" db="EMBL/GenBank/DDBJ databases">
        <title>Comparative genomic and phenotypic analysis of Granulibacter bethesdensis clinical isolates from patients with chronic granulomatous disease.</title>
        <authorList>
            <person name="Zarember K.A."/>
            <person name="Porcella S.F."/>
            <person name="Chu J."/>
            <person name="Ding L."/>
            <person name="Dahlstrom E."/>
            <person name="Barbian K."/>
            <person name="Martens C."/>
            <person name="Sykora L."/>
            <person name="Kramer S."/>
            <person name="Pettinato A.M."/>
            <person name="Hong H."/>
            <person name="Wald G."/>
            <person name="Berg L.J."/>
            <person name="Rogge L.S."/>
            <person name="Greenberg D.E."/>
            <person name="Falcone E.L."/>
            <person name="Neves J.F."/>
            <person name="Simoes M.J."/>
            <person name="Casal M."/>
            <person name="Rodriguez-Lopez F.C."/>
            <person name="Zelazny A."/>
            <person name="Gallin J.I."/>
            <person name="Holland S.M."/>
        </authorList>
    </citation>
    <scope>NUCLEOTIDE SEQUENCE [LARGE SCALE GENOMIC DNA]</scope>
    <source>
        <strain evidence="3">NIH9.1</strain>
    </source>
</reference>
<feature type="compositionally biased region" description="Polar residues" evidence="1">
    <location>
        <begin position="1"/>
        <end position="10"/>
    </location>
</feature>
<organism evidence="2 3">
    <name type="scientific">Granulibacter bethesdensis</name>
    <dbReference type="NCBI Taxonomy" id="364410"/>
    <lineage>
        <taxon>Bacteria</taxon>
        <taxon>Pseudomonadati</taxon>
        <taxon>Pseudomonadota</taxon>
        <taxon>Alphaproteobacteria</taxon>
        <taxon>Acetobacterales</taxon>
        <taxon>Acetobacteraceae</taxon>
        <taxon>Granulibacter</taxon>
    </lineage>
</organism>
<dbReference type="EMBL" id="CP018191">
    <property type="protein sequence ID" value="APH55506.1"/>
    <property type="molecule type" value="Genomic_DNA"/>
</dbReference>
<name>A0AAC9P9D8_9PROT</name>
<dbReference type="InterPro" id="IPR009354">
    <property type="entry name" value="Usg"/>
</dbReference>
<accession>A0AAC9P9D8</accession>
<gene>
    <name evidence="2" type="ORF">GbCGDNIH9_2182</name>
</gene>